<name>A0ABU6S3G1_9FABA</name>
<sequence length="222" mass="25545">MGMEKHLKRYKHFEEVWEIVNRGCEIIDILKDRWILGYNRKVVAKKEGIWTVSDILKEDRSWIYAKSGNFLMKRVLVSQSANQARKVQRNITWQPPLSGWIKCNIDASFLLGSYKVQAIKSGTIITEIDAILQDIWELKESIPNCGFLWVSREGNKLVHEIAKHATTNALSSSWRYNPPFSIRNLILAEAGVCSRIGLVVVEDQYFWLSKWAKPVGPARLSV</sequence>
<evidence type="ECO:0000259" key="1">
    <source>
        <dbReference type="Pfam" id="PF13456"/>
    </source>
</evidence>
<evidence type="ECO:0000313" key="2">
    <source>
        <dbReference type="EMBL" id="MED6130956.1"/>
    </source>
</evidence>
<dbReference type="PANTHER" id="PTHR47074">
    <property type="entry name" value="BNAC02G40300D PROTEIN"/>
    <property type="match status" value="1"/>
</dbReference>
<dbReference type="Proteomes" id="UP001341840">
    <property type="component" value="Unassembled WGS sequence"/>
</dbReference>
<proteinExistence type="predicted"/>
<feature type="domain" description="RNase H type-1" evidence="1">
    <location>
        <begin position="116"/>
        <end position="165"/>
    </location>
</feature>
<accession>A0ABU6S3G1</accession>
<protein>
    <recommendedName>
        <fullName evidence="1">RNase H type-1 domain-containing protein</fullName>
    </recommendedName>
</protein>
<dbReference type="Pfam" id="PF13456">
    <property type="entry name" value="RVT_3"/>
    <property type="match status" value="1"/>
</dbReference>
<keyword evidence="3" id="KW-1185">Reference proteome</keyword>
<dbReference type="EMBL" id="JASCZI010060426">
    <property type="protein sequence ID" value="MED6130956.1"/>
    <property type="molecule type" value="Genomic_DNA"/>
</dbReference>
<organism evidence="2 3">
    <name type="scientific">Stylosanthes scabra</name>
    <dbReference type="NCBI Taxonomy" id="79078"/>
    <lineage>
        <taxon>Eukaryota</taxon>
        <taxon>Viridiplantae</taxon>
        <taxon>Streptophyta</taxon>
        <taxon>Embryophyta</taxon>
        <taxon>Tracheophyta</taxon>
        <taxon>Spermatophyta</taxon>
        <taxon>Magnoliopsida</taxon>
        <taxon>eudicotyledons</taxon>
        <taxon>Gunneridae</taxon>
        <taxon>Pentapetalae</taxon>
        <taxon>rosids</taxon>
        <taxon>fabids</taxon>
        <taxon>Fabales</taxon>
        <taxon>Fabaceae</taxon>
        <taxon>Papilionoideae</taxon>
        <taxon>50 kb inversion clade</taxon>
        <taxon>dalbergioids sensu lato</taxon>
        <taxon>Dalbergieae</taxon>
        <taxon>Pterocarpus clade</taxon>
        <taxon>Stylosanthes</taxon>
    </lineage>
</organism>
<dbReference type="PANTHER" id="PTHR47074:SF11">
    <property type="entry name" value="REVERSE TRANSCRIPTASE-LIKE PROTEIN"/>
    <property type="match status" value="1"/>
</dbReference>
<reference evidence="2 3" key="1">
    <citation type="journal article" date="2023" name="Plants (Basel)">
        <title>Bridging the Gap: Combining Genomics and Transcriptomics Approaches to Understand Stylosanthes scabra, an Orphan Legume from the Brazilian Caatinga.</title>
        <authorList>
            <person name="Ferreira-Neto J.R.C."/>
            <person name="da Silva M.D."/>
            <person name="Binneck E."/>
            <person name="de Melo N.F."/>
            <person name="da Silva R.H."/>
            <person name="de Melo A.L.T.M."/>
            <person name="Pandolfi V."/>
            <person name="Bustamante F.O."/>
            <person name="Brasileiro-Vidal A.C."/>
            <person name="Benko-Iseppon A.M."/>
        </authorList>
    </citation>
    <scope>NUCLEOTIDE SEQUENCE [LARGE SCALE GENOMIC DNA]</scope>
    <source>
        <tissue evidence="2">Leaves</tissue>
    </source>
</reference>
<comment type="caution">
    <text evidence="2">The sequence shown here is derived from an EMBL/GenBank/DDBJ whole genome shotgun (WGS) entry which is preliminary data.</text>
</comment>
<evidence type="ECO:0000313" key="3">
    <source>
        <dbReference type="Proteomes" id="UP001341840"/>
    </source>
</evidence>
<gene>
    <name evidence="2" type="ORF">PIB30_005610</name>
</gene>
<dbReference type="InterPro" id="IPR052929">
    <property type="entry name" value="RNase_H-like_EbsB-rel"/>
</dbReference>
<dbReference type="InterPro" id="IPR002156">
    <property type="entry name" value="RNaseH_domain"/>
</dbReference>